<organism evidence="2 3">
    <name type="scientific">Elasticomyces elasticus</name>
    <dbReference type="NCBI Taxonomy" id="574655"/>
    <lineage>
        <taxon>Eukaryota</taxon>
        <taxon>Fungi</taxon>
        <taxon>Dikarya</taxon>
        <taxon>Ascomycota</taxon>
        <taxon>Pezizomycotina</taxon>
        <taxon>Dothideomycetes</taxon>
        <taxon>Dothideomycetidae</taxon>
        <taxon>Mycosphaerellales</taxon>
        <taxon>Teratosphaeriaceae</taxon>
        <taxon>Elasticomyces</taxon>
    </lineage>
</organism>
<evidence type="ECO:0000313" key="2">
    <source>
        <dbReference type="EMBL" id="KAK5693618.1"/>
    </source>
</evidence>
<name>A0AAN7W3Y7_9PEZI</name>
<comment type="caution">
    <text evidence="2">The sequence shown here is derived from an EMBL/GenBank/DDBJ whole genome shotgun (WGS) entry which is preliminary data.</text>
</comment>
<dbReference type="AlphaFoldDB" id="A0AAN7W3Y7"/>
<feature type="region of interest" description="Disordered" evidence="1">
    <location>
        <begin position="292"/>
        <end position="311"/>
    </location>
</feature>
<sequence length="339" mass="37419">MDPLAAEFLTARLLSPSLAARRVRSSTLSSESGTLSPPQVSPLGTPVLSANAFDSPAHSHLDVLSTGLSSLDITPLFGVCTEAEINATPLVECHKELALMHLRRLLRIAMEDDPNAIPAYTTKRVAREQLARMTIVIRNFVAHYHRKHRKIPERLDKGDCACGESIIMDIIDASFSVPGVTGNLTIPAFPLPLRDYDEQEVAALVRESYAHELGAGADWPEMEPWPIYYEHVVPGGPVNTAGENIGGHIDWNTMCRRSSDNHVIYYRGNEPAEILALKKAAIHLSDIMQKGRKTRNTHSWPPTGRSRSASETDVVIDWDEVKKHIQAKRVATELSMLGL</sequence>
<proteinExistence type="predicted"/>
<dbReference type="EMBL" id="JAVRQU010000017">
    <property type="protein sequence ID" value="KAK5693618.1"/>
    <property type="molecule type" value="Genomic_DNA"/>
</dbReference>
<protein>
    <submittedName>
        <fullName evidence="2">Uncharacterized protein</fullName>
    </submittedName>
</protein>
<reference evidence="2" key="1">
    <citation type="submission" date="2023-08" db="EMBL/GenBank/DDBJ databases">
        <title>Black Yeasts Isolated from many extreme environments.</title>
        <authorList>
            <person name="Coleine C."/>
            <person name="Stajich J.E."/>
            <person name="Selbmann L."/>
        </authorList>
    </citation>
    <scope>NUCLEOTIDE SEQUENCE</scope>
    <source>
        <strain evidence="2">CCFEE 5810</strain>
    </source>
</reference>
<gene>
    <name evidence="2" type="ORF">LTR97_010187</name>
</gene>
<accession>A0AAN7W3Y7</accession>
<dbReference type="Proteomes" id="UP001310594">
    <property type="component" value="Unassembled WGS sequence"/>
</dbReference>
<evidence type="ECO:0000256" key="1">
    <source>
        <dbReference type="SAM" id="MobiDB-lite"/>
    </source>
</evidence>
<feature type="compositionally biased region" description="Polar residues" evidence="1">
    <location>
        <begin position="297"/>
        <end position="311"/>
    </location>
</feature>
<evidence type="ECO:0000313" key="3">
    <source>
        <dbReference type="Proteomes" id="UP001310594"/>
    </source>
</evidence>